<evidence type="ECO:0000313" key="3">
    <source>
        <dbReference type="Proteomes" id="UP000594015"/>
    </source>
</evidence>
<evidence type="ECO:0000256" key="1">
    <source>
        <dbReference type="SAM" id="MobiDB-lite"/>
    </source>
</evidence>
<dbReference type="InterPro" id="IPR027405">
    <property type="entry name" value="YidB-like"/>
</dbReference>
<feature type="region of interest" description="Disordered" evidence="1">
    <location>
        <begin position="72"/>
        <end position="107"/>
    </location>
</feature>
<sequence length="221" mass="22255">MFSPRGLSAASARRRRTKESTMGLLDVLNGMQNGPRGPSTPSSEQSSGGMSPMTMALLGLLAWKAFKHMTAGQPDAAPASQQRSPLPPPTQVNTGSSALPGGPGGSGGLSDLLKGGLGGLLAGGAAGTVLSGGLGDLLNQLQQGGHGEAANSWVGKGENKAIAPGDLANALGADQIESLSSQSGLSREELLSGLSQYLPQVVDHLTPDGRLPTENELSGRI</sequence>
<gene>
    <name evidence="2" type="ORF">WN72_46110</name>
</gene>
<dbReference type="Proteomes" id="UP000594015">
    <property type="component" value="Chromosome"/>
</dbReference>
<feature type="compositionally biased region" description="Polar residues" evidence="1">
    <location>
        <begin position="39"/>
        <end position="49"/>
    </location>
</feature>
<evidence type="ECO:0000313" key="2">
    <source>
        <dbReference type="EMBL" id="QOZ72831.1"/>
    </source>
</evidence>
<dbReference type="SUPFAM" id="SSF140804">
    <property type="entry name" value="YidB-like"/>
    <property type="match status" value="1"/>
</dbReference>
<organism evidence="2 3">
    <name type="scientific">Bradyrhizobium arachidis</name>
    <dbReference type="NCBI Taxonomy" id="858423"/>
    <lineage>
        <taxon>Bacteria</taxon>
        <taxon>Pseudomonadati</taxon>
        <taxon>Pseudomonadota</taxon>
        <taxon>Alphaproteobacteria</taxon>
        <taxon>Hyphomicrobiales</taxon>
        <taxon>Nitrobacteraceae</taxon>
        <taxon>Bradyrhizobium</taxon>
    </lineage>
</organism>
<dbReference type="EMBL" id="CP030050">
    <property type="protein sequence ID" value="QOZ72831.1"/>
    <property type="molecule type" value="Genomic_DNA"/>
</dbReference>
<reference evidence="2 3" key="1">
    <citation type="submission" date="2018-06" db="EMBL/GenBank/DDBJ databases">
        <title>Comparative genomics of Bradyrhizobium nodulating Arachidis hypogaea.</title>
        <authorList>
            <person name="Li Y."/>
        </authorList>
    </citation>
    <scope>NUCLEOTIDE SEQUENCE [LARGE SCALE GENOMIC DNA]</scope>
    <source>
        <strain evidence="2 3">CCBAU 051107</strain>
    </source>
</reference>
<accession>A0AAE7NX19</accession>
<dbReference type="KEGG" id="barh:WN72_46110"/>
<dbReference type="Gene3D" id="1.10.10.690">
    <property type="entry name" value="YidB-like"/>
    <property type="match status" value="1"/>
</dbReference>
<dbReference type="InterPro" id="IPR045372">
    <property type="entry name" value="YidB"/>
</dbReference>
<dbReference type="AlphaFoldDB" id="A0AAE7NX19"/>
<name>A0AAE7NX19_9BRAD</name>
<dbReference type="Pfam" id="PF20159">
    <property type="entry name" value="YidB"/>
    <property type="match status" value="1"/>
</dbReference>
<protein>
    <submittedName>
        <fullName evidence="2">DUF937 domain-containing protein</fullName>
    </submittedName>
</protein>
<proteinExistence type="predicted"/>
<feature type="region of interest" description="Disordered" evidence="1">
    <location>
        <begin position="1"/>
        <end position="51"/>
    </location>
</feature>